<organism evidence="2 3">
    <name type="scientific">Diaporthe vaccinii</name>
    <dbReference type="NCBI Taxonomy" id="105482"/>
    <lineage>
        <taxon>Eukaryota</taxon>
        <taxon>Fungi</taxon>
        <taxon>Dikarya</taxon>
        <taxon>Ascomycota</taxon>
        <taxon>Pezizomycotina</taxon>
        <taxon>Sordariomycetes</taxon>
        <taxon>Sordariomycetidae</taxon>
        <taxon>Diaporthales</taxon>
        <taxon>Diaporthaceae</taxon>
        <taxon>Diaporthe</taxon>
        <taxon>Diaporthe eres species complex</taxon>
    </lineage>
</organism>
<dbReference type="Gene3D" id="3.30.870.10">
    <property type="entry name" value="Endonuclease Chain A"/>
    <property type="match status" value="2"/>
</dbReference>
<feature type="region of interest" description="Disordered" evidence="1">
    <location>
        <begin position="595"/>
        <end position="621"/>
    </location>
</feature>
<comment type="caution">
    <text evidence="2">The sequence shown here is derived from an EMBL/GenBank/DDBJ whole genome shotgun (WGS) entry which is preliminary data.</text>
</comment>
<evidence type="ECO:0000256" key="1">
    <source>
        <dbReference type="SAM" id="MobiDB-lite"/>
    </source>
</evidence>
<dbReference type="Proteomes" id="UP001600888">
    <property type="component" value="Unassembled WGS sequence"/>
</dbReference>
<keyword evidence="3" id="KW-1185">Reference proteome</keyword>
<feature type="region of interest" description="Disordered" evidence="1">
    <location>
        <begin position="87"/>
        <end position="155"/>
    </location>
</feature>
<dbReference type="InterPro" id="IPR010347">
    <property type="entry name" value="Tdp1"/>
</dbReference>
<dbReference type="EMBL" id="JBAWTH010000014">
    <property type="protein sequence ID" value="KAL2288872.1"/>
    <property type="molecule type" value="Genomic_DNA"/>
</dbReference>
<feature type="compositionally biased region" description="Basic and acidic residues" evidence="1">
    <location>
        <begin position="49"/>
        <end position="59"/>
    </location>
</feature>
<feature type="region of interest" description="Disordered" evidence="1">
    <location>
        <begin position="17"/>
        <end position="73"/>
    </location>
</feature>
<evidence type="ECO:0008006" key="4">
    <source>
        <dbReference type="Google" id="ProtNLM"/>
    </source>
</evidence>
<dbReference type="InterPro" id="IPR003903">
    <property type="entry name" value="UIM_dom"/>
</dbReference>
<evidence type="ECO:0000313" key="3">
    <source>
        <dbReference type="Proteomes" id="UP001600888"/>
    </source>
</evidence>
<dbReference type="SUPFAM" id="SSF56024">
    <property type="entry name" value="Phospholipase D/nuclease"/>
    <property type="match status" value="2"/>
</dbReference>
<evidence type="ECO:0000313" key="2">
    <source>
        <dbReference type="EMBL" id="KAL2288872.1"/>
    </source>
</evidence>
<dbReference type="CDD" id="cd09122">
    <property type="entry name" value="PLDc_Tdp1_1"/>
    <property type="match status" value="1"/>
</dbReference>
<protein>
    <recommendedName>
        <fullName evidence="4">Ubiquitin interaction domain-containing protein</fullName>
    </recommendedName>
</protein>
<dbReference type="PANTHER" id="PTHR12415:SF4">
    <property type="entry name" value="TYROSYL-DNA PHOSPHODIESTERASE DOMAIN-CONTAINING PROTEIN"/>
    <property type="match status" value="1"/>
</dbReference>
<dbReference type="PROSITE" id="PS50330">
    <property type="entry name" value="UIM"/>
    <property type="match status" value="1"/>
</dbReference>
<proteinExistence type="predicted"/>
<gene>
    <name evidence="2" type="ORF">FJTKL_02778</name>
</gene>
<dbReference type="Pfam" id="PF06087">
    <property type="entry name" value="Tyr-DNA_phospho"/>
    <property type="match status" value="1"/>
</dbReference>
<dbReference type="PANTHER" id="PTHR12415">
    <property type="entry name" value="TYROSYL-DNA PHOSPHODIESTERASE 1"/>
    <property type="match status" value="1"/>
</dbReference>
<name>A0ABR4F2G3_9PEZI</name>
<accession>A0ABR4F2G3</accession>
<reference evidence="2 3" key="1">
    <citation type="submission" date="2024-03" db="EMBL/GenBank/DDBJ databases">
        <title>A high-quality draft genome sequence of Diaporthe vaccinii, a causative agent of upright dieback and viscid rot disease in cranberry plants.</title>
        <authorList>
            <person name="Sarrasin M."/>
            <person name="Lang B.F."/>
            <person name="Burger G."/>
        </authorList>
    </citation>
    <scope>NUCLEOTIDE SEQUENCE [LARGE SCALE GENOMIC DNA]</scope>
    <source>
        <strain evidence="2 3">IS7</strain>
    </source>
</reference>
<feature type="compositionally biased region" description="Low complexity" evidence="1">
    <location>
        <begin position="139"/>
        <end position="151"/>
    </location>
</feature>
<sequence>MELNGCDDEDEALRRAIAMSLGESATTPTTDDVPGSANQIDKGLGQGHAQDHARDEARTHSSSAGGLAMGMLGIDRKKMEEERLARLKKRKAGPTNLNTHDKQESELPPGQRPRLTSDLGSLPGHSAGSTGLSQPPLPSAISSLNSNSNASKGVSEAGLPYPQGIVRRTLALGYARRDDITIEEVLQRDTLELAVLSSFQWDEEWLMSKLNLGKTKILLVAYAADEETKASMRNNVPQNVVRFCFPPMERGCMHSKLMLLKYPKYLRIVVPTGNLVPYDWGETGVMENTVFLIDLPRINDPARVAANALTHFGAELQFFLERQRVDGKMVNSLRNYDFSETSRYGFIHTIAGSHPNIDTWARTGYCGLGSTVKTLGLGSDEPVEVDYIVGTPELKIPFMWDLTRSSAVLVHRCRQERSHGCFIQRLQRSVCHTGGCRPRWLLTRRTGDSGMMEYEARTGKQKKNKDAPPGANQEDFKEHIRVYFPSRETVRTSRGGMNSAGTICFQPRWWDSKSFPREVLRDFKSERTGLLAHSKLFFVRRPASGAEGAQSAWAYLGSHNLSESAWGRLVKDRNTGQPKLNCHNWEAGVLIPVTTPTPLPIDNPKNSGTPTDRPNEGKNMLDGFQGAIPIPMKLPGTPYWNGNEATLRPWFYQEN</sequence>
<dbReference type="Pfam" id="PF02809">
    <property type="entry name" value="UIM"/>
    <property type="match status" value="1"/>
</dbReference>
<dbReference type="CDD" id="cd09123">
    <property type="entry name" value="PLDc_Tdp1_2"/>
    <property type="match status" value="1"/>
</dbReference>